<dbReference type="Pfam" id="PF00078">
    <property type="entry name" value="RVT_1"/>
    <property type="match status" value="1"/>
</dbReference>
<reference evidence="4" key="1">
    <citation type="submission" date="2017-02" db="EMBL/GenBank/DDBJ databases">
        <title>Comparative genomics and description of representatives of a novel lineage of planctomycetes thriving in anoxic sediments.</title>
        <authorList>
            <person name="Spring S."/>
            <person name="Bunk B."/>
            <person name="Sproer C."/>
            <person name="Klenk H.-P."/>
        </authorList>
    </citation>
    <scope>NUCLEOTIDE SEQUENCE [LARGE SCALE GENOMIC DNA]</scope>
    <source>
        <strain evidence="4">L21-RPul-D3</strain>
    </source>
</reference>
<dbReference type="SUPFAM" id="SSF56672">
    <property type="entry name" value="DNA/RNA polymerases"/>
    <property type="match status" value="1"/>
</dbReference>
<evidence type="ECO:0000313" key="3">
    <source>
        <dbReference type="EMBL" id="AQQ09839.1"/>
    </source>
</evidence>
<dbReference type="PANTHER" id="PTHR34047">
    <property type="entry name" value="NUCLEAR INTRON MATURASE 1, MITOCHONDRIAL-RELATED"/>
    <property type="match status" value="1"/>
</dbReference>
<evidence type="ECO:0000259" key="2">
    <source>
        <dbReference type="PROSITE" id="PS50878"/>
    </source>
</evidence>
<keyword evidence="4" id="KW-1185">Reference proteome</keyword>
<dbReference type="InterPro" id="IPR051083">
    <property type="entry name" value="GrpII_Intron_Splice-Mob/Def"/>
</dbReference>
<dbReference type="KEGG" id="pbu:L21SP3_01658"/>
<dbReference type="RefSeq" id="WP_077540516.1">
    <property type="nucleotide sequence ID" value="NZ_CP019633.1"/>
</dbReference>
<organism evidence="3 4">
    <name type="scientific">Sedimentisphaera cyanobacteriorum</name>
    <dbReference type="NCBI Taxonomy" id="1940790"/>
    <lineage>
        <taxon>Bacteria</taxon>
        <taxon>Pseudomonadati</taxon>
        <taxon>Planctomycetota</taxon>
        <taxon>Phycisphaerae</taxon>
        <taxon>Sedimentisphaerales</taxon>
        <taxon>Sedimentisphaeraceae</taxon>
        <taxon>Sedimentisphaera</taxon>
    </lineage>
</organism>
<protein>
    <submittedName>
        <fullName evidence="3">Group II intron-encoded protein LtrA</fullName>
    </submittedName>
</protein>
<dbReference type="InterPro" id="IPR000477">
    <property type="entry name" value="RT_dom"/>
</dbReference>
<feature type="domain" description="Reverse transcriptase" evidence="2">
    <location>
        <begin position="1"/>
        <end position="284"/>
    </location>
</feature>
<gene>
    <name evidence="3" type="primary">ltrA</name>
    <name evidence="3" type="ORF">L21SP3_01658</name>
</gene>
<accession>A0A1Q2HQV2</accession>
<dbReference type="Proteomes" id="UP000188273">
    <property type="component" value="Chromosome"/>
</dbReference>
<name>A0A1Q2HQV2_9BACT</name>
<comment type="similarity">
    <text evidence="1">Belongs to the bacterial reverse transcriptase family.</text>
</comment>
<proteinExistence type="inferred from homology"/>
<dbReference type="InterPro" id="IPR043502">
    <property type="entry name" value="DNA/RNA_pol_sf"/>
</dbReference>
<sequence>MKRHKQLYESVCSFENLYAAAVKAMKGKRGKRPGAGFYAEMEDEIITLQKQLLDGTYCHGGYHYFEIHEPKQRTVAAAEFRDRVVHHAVIRVIEPLFERRFIEDSYACRVNKGTHAGMKRAAHYARRFDYALKCDIRKYFAHIDHEILLYLFAKVIGDKQLLDLLQHVIGSHRDGWRMVVPKGGLPLFDGQLASRGLPIGNLTSQFSANVYLNPLDHFVKHDLRCKGYVRYMDDFLLFSNDKHQLRDWGDAVREIVNGLRLKIHPDKYRLLRCDCGVDFCGFVVFGNGRIRVRRSTARRFHRRYQKNLEAVNNCLGDAASLSQSVAAWVGHVKHAQSWNLRKAVLCGS</sequence>
<evidence type="ECO:0000256" key="1">
    <source>
        <dbReference type="ARBA" id="ARBA00034120"/>
    </source>
</evidence>
<dbReference type="OrthoDB" id="9788687at2"/>
<dbReference type="PROSITE" id="PS50878">
    <property type="entry name" value="RT_POL"/>
    <property type="match status" value="1"/>
</dbReference>
<dbReference type="STRING" id="1940790.L21SP3_01658"/>
<dbReference type="PANTHER" id="PTHR34047:SF8">
    <property type="entry name" value="PROTEIN YKFC"/>
    <property type="match status" value="1"/>
</dbReference>
<evidence type="ECO:0000313" key="4">
    <source>
        <dbReference type="Proteomes" id="UP000188273"/>
    </source>
</evidence>
<dbReference type="CDD" id="cd01651">
    <property type="entry name" value="RT_G2_intron"/>
    <property type="match status" value="1"/>
</dbReference>
<dbReference type="EMBL" id="CP019633">
    <property type="protein sequence ID" value="AQQ09839.1"/>
    <property type="molecule type" value="Genomic_DNA"/>
</dbReference>
<dbReference type="AlphaFoldDB" id="A0A1Q2HQV2"/>